<evidence type="ECO:0000256" key="1">
    <source>
        <dbReference type="SAM" id="MobiDB-lite"/>
    </source>
</evidence>
<dbReference type="PROSITE" id="PS50234">
    <property type="entry name" value="VWFA"/>
    <property type="match status" value="1"/>
</dbReference>
<protein>
    <recommendedName>
        <fullName evidence="2">VWFA domain-containing protein</fullName>
    </recommendedName>
</protein>
<dbReference type="AlphaFoldDB" id="E4XGF6"/>
<evidence type="ECO:0000259" key="2">
    <source>
        <dbReference type="PROSITE" id="PS50234"/>
    </source>
</evidence>
<dbReference type="InterPro" id="IPR036465">
    <property type="entry name" value="vWFA_dom_sf"/>
</dbReference>
<evidence type="ECO:0000313" key="3">
    <source>
        <dbReference type="EMBL" id="CBY09754.1"/>
    </source>
</evidence>
<dbReference type="OrthoDB" id="10363931at2759"/>
<dbReference type="Gene3D" id="1.20.90.10">
    <property type="entry name" value="Phospholipase A2 domain"/>
    <property type="match status" value="1"/>
</dbReference>
<feature type="region of interest" description="Disordered" evidence="1">
    <location>
        <begin position="274"/>
        <end position="327"/>
    </location>
</feature>
<accession>E4XGF6</accession>
<reference evidence="3" key="1">
    <citation type="journal article" date="2010" name="Science">
        <title>Plasticity of animal genome architecture unmasked by rapid evolution of a pelagic tunicate.</title>
        <authorList>
            <person name="Denoeud F."/>
            <person name="Henriet S."/>
            <person name="Mungpakdee S."/>
            <person name="Aury J.M."/>
            <person name="Da Silva C."/>
            <person name="Brinkmann H."/>
            <person name="Mikhaleva J."/>
            <person name="Olsen L.C."/>
            <person name="Jubin C."/>
            <person name="Canestro C."/>
            <person name="Bouquet J.M."/>
            <person name="Danks G."/>
            <person name="Poulain J."/>
            <person name="Campsteijn C."/>
            <person name="Adamski M."/>
            <person name="Cross I."/>
            <person name="Yadetie F."/>
            <person name="Muffato M."/>
            <person name="Louis A."/>
            <person name="Butcher S."/>
            <person name="Tsagkogeorga G."/>
            <person name="Konrad A."/>
            <person name="Singh S."/>
            <person name="Jensen M.F."/>
            <person name="Cong E.H."/>
            <person name="Eikeseth-Otteraa H."/>
            <person name="Noel B."/>
            <person name="Anthouard V."/>
            <person name="Porcel B.M."/>
            <person name="Kachouri-Lafond R."/>
            <person name="Nishino A."/>
            <person name="Ugolini M."/>
            <person name="Chourrout P."/>
            <person name="Nishida H."/>
            <person name="Aasland R."/>
            <person name="Huzurbazar S."/>
            <person name="Westhof E."/>
            <person name="Delsuc F."/>
            <person name="Lehrach H."/>
            <person name="Reinhardt R."/>
            <person name="Weissenbach J."/>
            <person name="Roy S.W."/>
            <person name="Artiguenave F."/>
            <person name="Postlethwait J.H."/>
            <person name="Manak J.R."/>
            <person name="Thompson E.M."/>
            <person name="Jaillon O."/>
            <person name="Du Pasquier L."/>
            <person name="Boudinot P."/>
            <person name="Liberles D.A."/>
            <person name="Volff J.N."/>
            <person name="Philippe H."/>
            <person name="Lenhard B."/>
            <person name="Roest Crollius H."/>
            <person name="Wincker P."/>
            <person name="Chourrout D."/>
        </authorList>
    </citation>
    <scope>NUCLEOTIDE SEQUENCE [LARGE SCALE GENOMIC DNA]</scope>
</reference>
<dbReference type="GO" id="GO:0006644">
    <property type="term" value="P:phospholipid metabolic process"/>
    <property type="evidence" value="ECO:0007669"/>
    <property type="project" value="InterPro"/>
</dbReference>
<dbReference type="InParanoid" id="E4XGF6"/>
<dbReference type="InterPro" id="IPR016090">
    <property type="entry name" value="PLA2-like_dom"/>
</dbReference>
<gene>
    <name evidence="3" type="ORF">GSOID_T00010566001</name>
</gene>
<dbReference type="InterPro" id="IPR036444">
    <property type="entry name" value="PLipase_A2_dom_sf"/>
</dbReference>
<dbReference type="SUPFAM" id="SSF53300">
    <property type="entry name" value="vWA-like"/>
    <property type="match status" value="1"/>
</dbReference>
<dbReference type="SUPFAM" id="SSF48619">
    <property type="entry name" value="Phospholipase A2, PLA2"/>
    <property type="match status" value="1"/>
</dbReference>
<dbReference type="Proteomes" id="UP000001307">
    <property type="component" value="Unassembled WGS sequence"/>
</dbReference>
<feature type="domain" description="VWFA" evidence="2">
    <location>
        <begin position="369"/>
        <end position="540"/>
    </location>
</feature>
<organism evidence="3">
    <name type="scientific">Oikopleura dioica</name>
    <name type="common">Tunicate</name>
    <dbReference type="NCBI Taxonomy" id="34765"/>
    <lineage>
        <taxon>Eukaryota</taxon>
        <taxon>Metazoa</taxon>
        <taxon>Chordata</taxon>
        <taxon>Tunicata</taxon>
        <taxon>Appendicularia</taxon>
        <taxon>Copelata</taxon>
        <taxon>Oikopleuridae</taxon>
        <taxon>Oikopleura</taxon>
    </lineage>
</organism>
<feature type="compositionally biased region" description="Low complexity" evidence="1">
    <location>
        <begin position="274"/>
        <end position="302"/>
    </location>
</feature>
<proteinExistence type="predicted"/>
<sequence>MKLLDYVAFGAATAQTPGFRLNTDALTLDYGDSEYIDLLDLERGSSGSSSSSGSDNSSEFFDDRDQLISMINHIISTEGGLPNLDRPATDYLNYGCWCNVLEDRSHARKAFGKSLDSLDLACQNWEQCLKCTQMDDTDCEPLLTDYSVLLGTVSSGGAYSPGSTATTSCDSNANGCGKWSCQCDARFASQFVAAIREGDFNKVNLHDSNKWDRSSMCAWTGDYDTHDECCGEYPKRFPFATNFGQRACCHNKTYNTNDATCCANGHISTTGTCAGPTTSTEAPTTPSPEPTTQEQTTEFPTTTIPPVPTTTEVPTTTGPIVTTTTIPPVTTTSESFFETFTTEKDSGNGGYNNQYAPAGPTTCQAQNLNIVFSVDISASMESVRDFWGWFRGFVRFFDFSKQKISINTFADDANVILDLAHHDSQHIMDTIFNLQQQGASSSQDSVLLKGMKTSRVSLKGLEGENSVVIVFTDGWNSEPKTPVFHGEEAYKDGINMISVGIGEKLMKEYLYTIATGNQRNVYEVKTDELNSITASLQDQICSSTSKQVFDSTETWTGARPDIVYDKESIAEYGKIYDKRGRLPNAFQDLNDDFLDWYRSEAQFGEGLMMRRLNVTMFGDI</sequence>
<dbReference type="Pfam" id="PF00068">
    <property type="entry name" value="Phospholip_A2_1"/>
    <property type="match status" value="1"/>
</dbReference>
<dbReference type="InterPro" id="IPR002035">
    <property type="entry name" value="VWF_A"/>
</dbReference>
<feature type="compositionally biased region" description="Low complexity" evidence="1">
    <location>
        <begin position="309"/>
        <end position="327"/>
    </location>
</feature>
<name>E4XGF6_OIKDI</name>
<evidence type="ECO:0000313" key="4">
    <source>
        <dbReference type="Proteomes" id="UP000001307"/>
    </source>
</evidence>
<dbReference type="SMART" id="SM00327">
    <property type="entry name" value="VWA"/>
    <property type="match status" value="1"/>
</dbReference>
<dbReference type="Pfam" id="PF00092">
    <property type="entry name" value="VWA"/>
    <property type="match status" value="1"/>
</dbReference>
<dbReference type="Gene3D" id="3.40.50.410">
    <property type="entry name" value="von Willebrand factor, type A domain"/>
    <property type="match status" value="1"/>
</dbReference>
<keyword evidence="4" id="KW-1185">Reference proteome</keyword>
<dbReference type="EMBL" id="FN653047">
    <property type="protein sequence ID" value="CBY09754.1"/>
    <property type="molecule type" value="Genomic_DNA"/>
</dbReference>
<dbReference type="GO" id="GO:0004623">
    <property type="term" value="F:phospholipase A2 activity"/>
    <property type="evidence" value="ECO:0007669"/>
    <property type="project" value="InterPro"/>
</dbReference>
<dbReference type="GO" id="GO:0050482">
    <property type="term" value="P:arachidonate secretion"/>
    <property type="evidence" value="ECO:0007669"/>
    <property type="project" value="InterPro"/>
</dbReference>